<protein>
    <submittedName>
        <fullName evidence="2">Uncharacterized protein</fullName>
    </submittedName>
</protein>
<dbReference type="AlphaFoldDB" id="A0A1D7QY65"/>
<proteinExistence type="predicted"/>
<accession>A0A1D7QY65</accession>
<sequence length="141" mass="15942">MQFFSKLFSMIGLAIGVIALVTFGLSFIPALEIQIQSMTALIWFAGGVFLWIIPLQVIDAMKMIRIQRRVRRIIYPYLVNAIQVGAFVYYTVQLEARVTGIVFSGLGLVLFSFAIVLISRAVYSWIARRVAGEVRPRVRVQ</sequence>
<dbReference type="Proteomes" id="UP000094463">
    <property type="component" value="Chromosome"/>
</dbReference>
<keyword evidence="3" id="KW-1185">Reference proteome</keyword>
<evidence type="ECO:0000313" key="3">
    <source>
        <dbReference type="Proteomes" id="UP000094463"/>
    </source>
</evidence>
<feature type="transmembrane region" description="Helical" evidence="1">
    <location>
        <begin position="7"/>
        <end position="28"/>
    </location>
</feature>
<dbReference type="EMBL" id="CP012502">
    <property type="protein sequence ID" value="AOM83918.1"/>
    <property type="molecule type" value="Genomic_DNA"/>
</dbReference>
<reference evidence="2 3" key="1">
    <citation type="submission" date="2015-08" db="EMBL/GenBank/DDBJ databases">
        <title>The complete genome sequence of Bacillus beveridgei MLTeJB.</title>
        <authorList>
            <person name="Hanson T.E."/>
            <person name="Mesa C."/>
            <person name="Basesman S.M."/>
            <person name="Oremland R.S."/>
        </authorList>
    </citation>
    <scope>NUCLEOTIDE SEQUENCE [LARGE SCALE GENOMIC DNA]</scope>
    <source>
        <strain evidence="2 3">MLTeJB</strain>
    </source>
</reference>
<name>A0A1D7QY65_9BACI</name>
<feature type="transmembrane region" description="Helical" evidence="1">
    <location>
        <begin position="73"/>
        <end position="92"/>
    </location>
</feature>
<keyword evidence="1" id="KW-0812">Transmembrane</keyword>
<evidence type="ECO:0000313" key="2">
    <source>
        <dbReference type="EMBL" id="AOM83918.1"/>
    </source>
</evidence>
<organism evidence="2 3">
    <name type="scientific">Salisediminibacterium beveridgei</name>
    <dbReference type="NCBI Taxonomy" id="632773"/>
    <lineage>
        <taxon>Bacteria</taxon>
        <taxon>Bacillati</taxon>
        <taxon>Bacillota</taxon>
        <taxon>Bacilli</taxon>
        <taxon>Bacillales</taxon>
        <taxon>Bacillaceae</taxon>
        <taxon>Salisediminibacterium</taxon>
    </lineage>
</organism>
<evidence type="ECO:0000256" key="1">
    <source>
        <dbReference type="SAM" id="Phobius"/>
    </source>
</evidence>
<keyword evidence="1" id="KW-1133">Transmembrane helix</keyword>
<feature type="transmembrane region" description="Helical" evidence="1">
    <location>
        <begin position="40"/>
        <end position="61"/>
    </location>
</feature>
<dbReference type="RefSeq" id="WP_069365843.1">
    <property type="nucleotide sequence ID" value="NZ_CP012502.1"/>
</dbReference>
<gene>
    <name evidence="2" type="ORF">BBEV_2579</name>
</gene>
<dbReference type="KEGG" id="bbev:BBEV_2579"/>
<dbReference type="STRING" id="632773.BBEV_2579"/>
<feature type="transmembrane region" description="Helical" evidence="1">
    <location>
        <begin position="98"/>
        <end position="119"/>
    </location>
</feature>
<dbReference type="OrthoDB" id="2940412at2"/>
<keyword evidence="1" id="KW-0472">Membrane</keyword>